<evidence type="ECO:0000313" key="2">
    <source>
        <dbReference type="Proteomes" id="UP000431401"/>
    </source>
</evidence>
<proteinExistence type="predicted"/>
<dbReference type="InterPro" id="IPR021440">
    <property type="entry name" value="DUF3089"/>
</dbReference>
<reference evidence="1 2" key="1">
    <citation type="submission" date="2019-10" db="EMBL/GenBank/DDBJ databases">
        <title>Nocardia macrotermitis sp. nov. and Nocardia aurantia sp. nov., isolated from the gut of fungus growing-termite Macrotermes natalensis.</title>
        <authorList>
            <person name="Benndorf R."/>
            <person name="Schwitalla J."/>
            <person name="Martin K."/>
            <person name="De Beer W."/>
            <person name="Kaster A.-K."/>
            <person name="Vollmers J."/>
            <person name="Poulsen M."/>
            <person name="Beemelmanns C."/>
        </authorList>
    </citation>
    <scope>NUCLEOTIDE SEQUENCE [LARGE SCALE GENOMIC DNA]</scope>
    <source>
        <strain evidence="1 2">RB56</strain>
    </source>
</reference>
<dbReference type="EMBL" id="WEGI01000008">
    <property type="protein sequence ID" value="MQY28407.1"/>
    <property type="molecule type" value="Genomic_DNA"/>
</dbReference>
<accession>A0A7K0DS75</accession>
<evidence type="ECO:0000313" key="1">
    <source>
        <dbReference type="EMBL" id="MQY28407.1"/>
    </source>
</evidence>
<dbReference type="InterPro" id="IPR029058">
    <property type="entry name" value="AB_hydrolase_fold"/>
</dbReference>
<name>A0A7K0DS75_9NOCA</name>
<dbReference type="Proteomes" id="UP000431401">
    <property type="component" value="Unassembled WGS sequence"/>
</dbReference>
<keyword evidence="2" id="KW-1185">Reference proteome</keyword>
<dbReference type="SUPFAM" id="SSF53474">
    <property type="entry name" value="alpha/beta-Hydrolases"/>
    <property type="match status" value="1"/>
</dbReference>
<protein>
    <recommendedName>
        <fullName evidence="3">DUF3089 domain-containing protein</fullName>
    </recommendedName>
</protein>
<sequence>MALAAPEHFSKTPGADRGMLTTMFVQKTRKPPRSRTGGTVRALLRLAALAAALTITGGLVAAGPAGADDTGTVWLCRPGLSDDPCGGGTGAPIDCFYVYPTVSVQPSQNANLDIDPEQRAAAADQAAPFDGRCNVWAPIYRQSTVAGLLNSPGARRAPALDVAYDSLETAWDDYLAHHNHGRGVVLIGHSQGSMMLRALIRHRIDGTPQQRLLVSAIIPGADVLVAQGKTTGGDFASVPACTDGHQIGCVLAWSTFAGRPPADAKFGSSPDEPDIYGSRGNLPYGPGYEVLCTDPAAPGSTAETPLRAIVNGRTVSGYHGRCTTDGPHVLVIDGVAEGLLAGALPAIPAPGWGLHAYDLNIAQQDLVDLVAVQSGVWLDRHAGDR</sequence>
<dbReference type="Pfam" id="PF11288">
    <property type="entry name" value="DUF3089"/>
    <property type="match status" value="1"/>
</dbReference>
<comment type="caution">
    <text evidence="1">The sequence shown here is derived from an EMBL/GenBank/DDBJ whole genome shotgun (WGS) entry which is preliminary data.</text>
</comment>
<gene>
    <name evidence="1" type="ORF">NRB56_39910</name>
</gene>
<evidence type="ECO:0008006" key="3">
    <source>
        <dbReference type="Google" id="ProtNLM"/>
    </source>
</evidence>
<organism evidence="1 2">
    <name type="scientific">Nocardia aurantia</name>
    <dbReference type="NCBI Taxonomy" id="2585199"/>
    <lineage>
        <taxon>Bacteria</taxon>
        <taxon>Bacillati</taxon>
        <taxon>Actinomycetota</taxon>
        <taxon>Actinomycetes</taxon>
        <taxon>Mycobacteriales</taxon>
        <taxon>Nocardiaceae</taxon>
        <taxon>Nocardia</taxon>
    </lineage>
</organism>
<dbReference type="AlphaFoldDB" id="A0A7K0DS75"/>